<dbReference type="EMBL" id="CP006935">
    <property type="protein sequence ID" value="AHC40333.1"/>
    <property type="molecule type" value="Genomic_DNA"/>
</dbReference>
<evidence type="ECO:0000313" key="2">
    <source>
        <dbReference type="Proteomes" id="UP000018745"/>
    </source>
</evidence>
<organism evidence="1 2">
    <name type="scientific">Mycoplasma ovis str. Michigan</name>
    <dbReference type="NCBI Taxonomy" id="1415773"/>
    <lineage>
        <taxon>Bacteria</taxon>
        <taxon>Bacillati</taxon>
        <taxon>Mycoplasmatota</taxon>
        <taxon>Mollicutes</taxon>
        <taxon>Mycoplasmataceae</taxon>
        <taxon>Mycoplasma</taxon>
    </lineage>
</organism>
<name>A0ABN4BLS5_9MOLU</name>
<dbReference type="RefSeq" id="WP_024071267.1">
    <property type="nucleotide sequence ID" value="NC_023062.1"/>
</dbReference>
<keyword evidence="2" id="KW-1185">Reference proteome</keyword>
<accession>A0ABN4BLS5</accession>
<evidence type="ECO:0000313" key="1">
    <source>
        <dbReference type="EMBL" id="AHC40333.1"/>
    </source>
</evidence>
<reference evidence="1 2" key="1">
    <citation type="journal article" date="2014" name="Genome Announc.">
        <title>Complete Genome Sequence of Mycoplasma ovis Strain Michigan, a Hemoplasma of Sheep with Two Distinct 16S rRNA Genes.</title>
        <authorList>
            <person name="Deshuillers P.L."/>
            <person name="Santos A.P."/>
            <person name="do Nascimento N.C."/>
            <person name="Hampel J.A."/>
            <person name="Bergin I.L."/>
            <person name="Dyson M.C."/>
            <person name="Messick J.B."/>
        </authorList>
    </citation>
    <scope>NUCLEOTIDE SEQUENCE [LARGE SCALE GENOMIC DNA]</scope>
    <source>
        <strain evidence="1 2">Michigan</strain>
    </source>
</reference>
<dbReference type="Proteomes" id="UP000018745">
    <property type="component" value="Chromosome"/>
</dbReference>
<protein>
    <submittedName>
        <fullName evidence="1">Uncharacterized protein</fullName>
    </submittedName>
</protein>
<sequence length="334" mass="37573">MGLFTLSGILSPIITLSTIQTSNWTFSSSNGLYTRVRLFINGAEAISQTGISNFLETGQKLRGQYNIQQISQLISSASSTNNPALIVEVPLAKLGSFKNYKYCIPETSPLIKGGTQSTVSSGQKATVCKLNYLHYHTEKYPIEEVTFLLDLITKFIELQHAANILMFYDDSTNYRPSVAHNGGKGTEYMESIKQACGLRDISPKKLIKDLFFEPKTSIKNCFLSPSTAKIHLDISKTSSSHSSSTETSNLTIERLKQGKLKGSLRYGIFEYSKKLKKIETQNGTSTQKYLIFDVNWPLTFYKQPDQQNNCSVNSLFNKVRKRELTYEELKKKCI</sequence>
<gene>
    <name evidence="1" type="ORF">OVS_02475</name>
</gene>
<proteinExistence type="predicted"/>